<keyword evidence="4 6" id="KW-1133">Transmembrane helix</keyword>
<feature type="transmembrane region" description="Helical" evidence="6">
    <location>
        <begin position="363"/>
        <end position="385"/>
    </location>
</feature>
<evidence type="ECO:0000313" key="8">
    <source>
        <dbReference type="EMBL" id="SEP89150.1"/>
    </source>
</evidence>
<comment type="subcellular location">
    <subcellularLocation>
        <location evidence="1">Cell membrane</location>
        <topology evidence="1">Multi-pass membrane protein</topology>
    </subcellularLocation>
</comment>
<dbReference type="InterPro" id="IPR050189">
    <property type="entry name" value="MFS_Efflux_Transporters"/>
</dbReference>
<feature type="transmembrane region" description="Helical" evidence="6">
    <location>
        <begin position="324"/>
        <end position="342"/>
    </location>
</feature>
<evidence type="ECO:0000256" key="4">
    <source>
        <dbReference type="ARBA" id="ARBA00022989"/>
    </source>
</evidence>
<feature type="transmembrane region" description="Helical" evidence="6">
    <location>
        <begin position="73"/>
        <end position="92"/>
    </location>
</feature>
<keyword evidence="3 6" id="KW-0812">Transmembrane</keyword>
<dbReference type="Gene3D" id="1.20.1250.20">
    <property type="entry name" value="MFS general substrate transporter like domains"/>
    <property type="match status" value="1"/>
</dbReference>
<evidence type="ECO:0000256" key="6">
    <source>
        <dbReference type="SAM" id="Phobius"/>
    </source>
</evidence>
<dbReference type="RefSeq" id="WP_090613627.1">
    <property type="nucleotide sequence ID" value="NZ_FOFD01000001.1"/>
</dbReference>
<feature type="transmembrane region" description="Helical" evidence="6">
    <location>
        <begin position="160"/>
        <end position="181"/>
    </location>
</feature>
<evidence type="ECO:0000256" key="3">
    <source>
        <dbReference type="ARBA" id="ARBA00022692"/>
    </source>
</evidence>
<dbReference type="PROSITE" id="PS50850">
    <property type="entry name" value="MFS"/>
    <property type="match status" value="1"/>
</dbReference>
<sequence length="429" mass="44908">METNDRSIVRFVMLAHAMVHTYELSIPILMLLWVSEFSISIGSLAVVVSIGYAMFGLGALPSGILADVYGSRLLIVCCLVGMGASFLVLSVAPGLPVLVFALVCWGVAASIYHPAGLSLISTGVVDRGTAFAYHGMAGNAGIALGPLVTALLLLVVDWRIVTGLLSIPALFVALYALTARFDETAGTTDRRGETGSSDAPSPSSLSELWVGSKALFTAGFTIVFGIVMLNGLFYRGTLTLLPEILTTMLEPIVGNAQLFAPNSAMAAEFEPSRYFYTGLLMVGIGGQYVGGMLTERVPTERALMVVFGSLAVTALVFVPASRVGIGALALVSALLGFLLFMVQPLYQATIARYSPASARGLSYGFTYVGTFGIGAFGAAITGVVYDGFGEFAMFLVLAGFALLASLLCYSLLARDATGVRRAAAETGDD</sequence>
<dbReference type="Proteomes" id="UP000199114">
    <property type="component" value="Unassembled WGS sequence"/>
</dbReference>
<feature type="transmembrane region" description="Helical" evidence="6">
    <location>
        <begin position="12"/>
        <end position="33"/>
    </location>
</feature>
<feature type="transmembrane region" description="Helical" evidence="6">
    <location>
        <begin position="131"/>
        <end position="154"/>
    </location>
</feature>
<dbReference type="PANTHER" id="PTHR43124:SF3">
    <property type="entry name" value="CHLORAMPHENICOL EFFLUX PUMP RV0191"/>
    <property type="match status" value="1"/>
</dbReference>
<dbReference type="InterPro" id="IPR020846">
    <property type="entry name" value="MFS_dom"/>
</dbReference>
<evidence type="ECO:0000259" key="7">
    <source>
        <dbReference type="PROSITE" id="PS50850"/>
    </source>
</evidence>
<accession>A0A1H9BJH9</accession>
<dbReference type="AlphaFoldDB" id="A0A1H9BJH9"/>
<organism evidence="8 9">
    <name type="scientific">Natrinema salaciae</name>
    <dbReference type="NCBI Taxonomy" id="1186196"/>
    <lineage>
        <taxon>Archaea</taxon>
        <taxon>Methanobacteriati</taxon>
        <taxon>Methanobacteriota</taxon>
        <taxon>Stenosarchaea group</taxon>
        <taxon>Halobacteria</taxon>
        <taxon>Halobacteriales</taxon>
        <taxon>Natrialbaceae</taxon>
        <taxon>Natrinema</taxon>
    </lineage>
</organism>
<dbReference type="SUPFAM" id="SSF103473">
    <property type="entry name" value="MFS general substrate transporter"/>
    <property type="match status" value="1"/>
</dbReference>
<dbReference type="InterPro" id="IPR036259">
    <property type="entry name" value="MFS_trans_sf"/>
</dbReference>
<evidence type="ECO:0000256" key="1">
    <source>
        <dbReference type="ARBA" id="ARBA00004651"/>
    </source>
</evidence>
<dbReference type="GO" id="GO:0022857">
    <property type="term" value="F:transmembrane transporter activity"/>
    <property type="evidence" value="ECO:0007669"/>
    <property type="project" value="InterPro"/>
</dbReference>
<protein>
    <submittedName>
        <fullName evidence="8">Sugar phosphate permease</fullName>
    </submittedName>
</protein>
<name>A0A1H9BJH9_9EURY</name>
<dbReference type="PANTHER" id="PTHR43124">
    <property type="entry name" value="PURINE EFFLUX PUMP PBUE"/>
    <property type="match status" value="1"/>
</dbReference>
<dbReference type="Pfam" id="PF07690">
    <property type="entry name" value="MFS_1"/>
    <property type="match status" value="1"/>
</dbReference>
<gene>
    <name evidence="8" type="ORF">SAMN04489841_0770</name>
</gene>
<dbReference type="OrthoDB" id="204590at2157"/>
<feature type="domain" description="Major facilitator superfamily (MFS) profile" evidence="7">
    <location>
        <begin position="1"/>
        <end position="416"/>
    </location>
</feature>
<feature type="transmembrane region" description="Helical" evidence="6">
    <location>
        <begin position="98"/>
        <end position="119"/>
    </location>
</feature>
<evidence type="ECO:0000313" key="9">
    <source>
        <dbReference type="Proteomes" id="UP000199114"/>
    </source>
</evidence>
<feature type="transmembrane region" description="Helical" evidence="6">
    <location>
        <begin position="302"/>
        <end position="318"/>
    </location>
</feature>
<keyword evidence="2" id="KW-1003">Cell membrane</keyword>
<reference evidence="9" key="1">
    <citation type="submission" date="2016-10" db="EMBL/GenBank/DDBJ databases">
        <authorList>
            <person name="Varghese N."/>
            <person name="Submissions S."/>
        </authorList>
    </citation>
    <scope>NUCLEOTIDE SEQUENCE [LARGE SCALE GENOMIC DNA]</scope>
    <source>
        <strain evidence="9">DSM 25055</strain>
    </source>
</reference>
<dbReference type="EMBL" id="FOFD01000001">
    <property type="protein sequence ID" value="SEP89150.1"/>
    <property type="molecule type" value="Genomic_DNA"/>
</dbReference>
<dbReference type="STRING" id="1186196.SAMN04489841_0770"/>
<keyword evidence="5 6" id="KW-0472">Membrane</keyword>
<evidence type="ECO:0000256" key="2">
    <source>
        <dbReference type="ARBA" id="ARBA00022475"/>
    </source>
</evidence>
<dbReference type="InterPro" id="IPR011701">
    <property type="entry name" value="MFS"/>
</dbReference>
<proteinExistence type="predicted"/>
<dbReference type="GO" id="GO:0005886">
    <property type="term" value="C:plasma membrane"/>
    <property type="evidence" value="ECO:0007669"/>
    <property type="project" value="UniProtKB-SubCell"/>
</dbReference>
<evidence type="ECO:0000256" key="5">
    <source>
        <dbReference type="ARBA" id="ARBA00023136"/>
    </source>
</evidence>
<feature type="transmembrane region" description="Helical" evidence="6">
    <location>
        <begin position="214"/>
        <end position="234"/>
    </location>
</feature>
<keyword evidence="9" id="KW-1185">Reference proteome</keyword>
<feature type="transmembrane region" description="Helical" evidence="6">
    <location>
        <begin position="273"/>
        <end position="290"/>
    </location>
</feature>
<feature type="transmembrane region" description="Helical" evidence="6">
    <location>
        <begin position="391"/>
        <end position="412"/>
    </location>
</feature>
<feature type="transmembrane region" description="Helical" evidence="6">
    <location>
        <begin position="39"/>
        <end position="61"/>
    </location>
</feature>